<evidence type="ECO:0000313" key="2">
    <source>
        <dbReference type="Proteomes" id="UP000178121"/>
    </source>
</evidence>
<sequence length="190" mass="21971">MEKNSKTIGKPFAPIGADFVDHFWEKSWTYIKTVVDVVREPILILDKNFSVMAANESFYRTFQVEPKDTEKRIVYELGNGQWNIPALRKLLEDILPKNTFFKGFEVAHEFPFIGRKIMILNARQIHIKEDAAFPPIILLAIEDVTEMMAVAETLAIHTKQMEATLTERTNRLEIHIGKLEKEINALKKRS</sequence>
<name>A0A1G2MBQ1_9BACT</name>
<dbReference type="InterPro" id="IPR035965">
    <property type="entry name" value="PAS-like_dom_sf"/>
</dbReference>
<dbReference type="EMBL" id="MHRI01000028">
    <property type="protein sequence ID" value="OHA20569.1"/>
    <property type="molecule type" value="Genomic_DNA"/>
</dbReference>
<evidence type="ECO:0000313" key="1">
    <source>
        <dbReference type="EMBL" id="OHA20569.1"/>
    </source>
</evidence>
<accession>A0A1G2MBQ1</accession>
<organism evidence="1 2">
    <name type="scientific">Candidatus Taylorbacteria bacterium RIFCSPHIGHO2_01_FULL_51_15</name>
    <dbReference type="NCBI Taxonomy" id="1802304"/>
    <lineage>
        <taxon>Bacteria</taxon>
        <taxon>Candidatus Tayloriibacteriota</taxon>
    </lineage>
</organism>
<dbReference type="Proteomes" id="UP000178121">
    <property type="component" value="Unassembled WGS sequence"/>
</dbReference>
<dbReference type="SUPFAM" id="SSF55785">
    <property type="entry name" value="PYP-like sensor domain (PAS domain)"/>
    <property type="match status" value="1"/>
</dbReference>
<protein>
    <submittedName>
        <fullName evidence="1">Uncharacterized protein</fullName>
    </submittedName>
</protein>
<comment type="caution">
    <text evidence="1">The sequence shown here is derived from an EMBL/GenBank/DDBJ whole genome shotgun (WGS) entry which is preliminary data.</text>
</comment>
<dbReference type="AlphaFoldDB" id="A0A1G2MBQ1"/>
<reference evidence="1 2" key="1">
    <citation type="journal article" date="2016" name="Nat. Commun.">
        <title>Thousands of microbial genomes shed light on interconnected biogeochemical processes in an aquifer system.</title>
        <authorList>
            <person name="Anantharaman K."/>
            <person name="Brown C.T."/>
            <person name="Hug L.A."/>
            <person name="Sharon I."/>
            <person name="Castelle C.J."/>
            <person name="Probst A.J."/>
            <person name="Thomas B.C."/>
            <person name="Singh A."/>
            <person name="Wilkins M.J."/>
            <person name="Karaoz U."/>
            <person name="Brodie E.L."/>
            <person name="Williams K.H."/>
            <person name="Hubbard S.S."/>
            <person name="Banfield J.F."/>
        </authorList>
    </citation>
    <scope>NUCLEOTIDE SEQUENCE [LARGE SCALE GENOMIC DNA]</scope>
</reference>
<gene>
    <name evidence="1" type="ORF">A2849_03095</name>
</gene>
<dbReference type="Gene3D" id="3.30.450.20">
    <property type="entry name" value="PAS domain"/>
    <property type="match status" value="1"/>
</dbReference>
<proteinExistence type="predicted"/>